<protein>
    <recommendedName>
        <fullName evidence="2">Nephrocystin 3-like N-terminal domain-containing protein</fullName>
    </recommendedName>
</protein>
<dbReference type="InterPro" id="IPR056884">
    <property type="entry name" value="NPHP3-like_N"/>
</dbReference>
<dbReference type="Proteomes" id="UP000652219">
    <property type="component" value="Unassembled WGS sequence"/>
</dbReference>
<accession>A0A8H6MPW3</accession>
<comment type="caution">
    <text evidence="3">The sequence shown here is derived from an EMBL/GenBank/DDBJ whole genome shotgun (WGS) entry which is preliminary data.</text>
</comment>
<reference evidence="3 4" key="1">
    <citation type="journal article" date="2020" name="Phytopathology">
        <title>Genome Sequence Resources of Colletotrichum truncatum, C. plurivorum, C. musicola, and C. sojae: Four Species Pathogenic to Soybean (Glycine max).</title>
        <authorList>
            <person name="Rogerio F."/>
            <person name="Boufleur T.R."/>
            <person name="Ciampi-Guillardi M."/>
            <person name="Sukno S.A."/>
            <person name="Thon M.R."/>
            <person name="Massola Junior N.S."/>
            <person name="Baroncelli R."/>
        </authorList>
    </citation>
    <scope>NUCLEOTIDE SEQUENCE [LARGE SCALE GENOMIC DNA]</scope>
    <source>
        <strain evidence="3 4">LFN0009</strain>
    </source>
</reference>
<dbReference type="EMBL" id="WIGN01000204">
    <property type="protein sequence ID" value="KAF6804619.1"/>
    <property type="molecule type" value="Genomic_DNA"/>
</dbReference>
<evidence type="ECO:0000256" key="1">
    <source>
        <dbReference type="ARBA" id="ARBA00022737"/>
    </source>
</evidence>
<feature type="domain" description="Nephrocystin 3-like N-terminal" evidence="2">
    <location>
        <begin position="2"/>
        <end position="111"/>
    </location>
</feature>
<sequence>MFFWNAGTDLQKSLEGLYRTILFHTLRQCPDLIAPVFRDVPRDNFTGLSISGLRQAIDQLIRFDTSATHAFCYFVDGLDEYEGDAVGQKQLGDLLSTWSRSENVKVVCSSRPYTVFMDIFRHDTCSVGLHHLTKSDMCQFAQTQFEEHLSGSAYEKERGACIELVEPIVNKAEGVFLWASLVVRSLLNAGLEHDDASSLAEKLEDCPSDLNGLFHQMLGAVGSSPSLRHRSSLILFLMKFPWFRRNALAVSCLPELNWFKEPSGFPLSAERRPYTESEIASRHDSVRKQLHLRTRGLVDAVPETSNYDGKSPCFDVSLVLFHRTVRDFLDEEWFPKLQSQPLATLEDRANALCQLTAAEAKFAPAVPRSAPFVPPMRAHSEYLSYKAFFVILKSYSRKGCRFPLRYIKELEESACGTTDAQGKRLASPILTKCFEVHARLACQENRWAVSETSSWGVNPVSFLNLAASHGEVEYVLHRLGSIDKIAAVSAPGTNLLLSAAVAPNPDVVRHLLDRGQRPNDLLLAITRLGAAPTLKVTVWEASDAIFTDAENLKGLAVVLEALIRAGGDPAVQVLLAPAVSEPDNVLFVNDIEAPGEVYGTDLPQLLGIFKPKNHEALNRLIVRTPPKKTSSLRRFWRRSEDRQSPKIQGGASEYPRIATKRMLEEPWNAIGVVSEGGDRVVQKFAVRWF</sequence>
<gene>
    <name evidence="3" type="ORF">CSOJ01_10089</name>
</gene>
<keyword evidence="4" id="KW-1185">Reference proteome</keyword>
<proteinExistence type="predicted"/>
<keyword evidence="1" id="KW-0677">Repeat</keyword>
<dbReference type="PANTHER" id="PTHR10039:SF5">
    <property type="entry name" value="NACHT DOMAIN-CONTAINING PROTEIN"/>
    <property type="match status" value="1"/>
</dbReference>
<evidence type="ECO:0000313" key="4">
    <source>
        <dbReference type="Proteomes" id="UP000652219"/>
    </source>
</evidence>
<dbReference type="PANTHER" id="PTHR10039">
    <property type="entry name" value="AMELOGENIN"/>
    <property type="match status" value="1"/>
</dbReference>
<organism evidence="3 4">
    <name type="scientific">Colletotrichum sojae</name>
    <dbReference type="NCBI Taxonomy" id="2175907"/>
    <lineage>
        <taxon>Eukaryota</taxon>
        <taxon>Fungi</taxon>
        <taxon>Dikarya</taxon>
        <taxon>Ascomycota</taxon>
        <taxon>Pezizomycotina</taxon>
        <taxon>Sordariomycetes</taxon>
        <taxon>Hypocreomycetidae</taxon>
        <taxon>Glomerellales</taxon>
        <taxon>Glomerellaceae</taxon>
        <taxon>Colletotrichum</taxon>
        <taxon>Colletotrichum orchidearum species complex</taxon>
    </lineage>
</organism>
<evidence type="ECO:0000259" key="2">
    <source>
        <dbReference type="Pfam" id="PF24883"/>
    </source>
</evidence>
<dbReference type="AlphaFoldDB" id="A0A8H6MPW3"/>
<evidence type="ECO:0000313" key="3">
    <source>
        <dbReference type="EMBL" id="KAF6804619.1"/>
    </source>
</evidence>
<name>A0A8H6MPW3_9PEZI</name>
<dbReference type="Pfam" id="PF24883">
    <property type="entry name" value="NPHP3_N"/>
    <property type="match status" value="1"/>
</dbReference>